<feature type="repeat" description="ANK" evidence="12">
    <location>
        <begin position="186"/>
        <end position="218"/>
    </location>
</feature>
<dbReference type="PANTHER" id="PTHR24161:SF85">
    <property type="entry name" value="PALMITOYLTRANSFERASE HIP14"/>
    <property type="match status" value="1"/>
</dbReference>
<comment type="domain">
    <text evidence="13">The DHHC domain is required for palmitoyltransferase activity.</text>
</comment>
<feature type="region of interest" description="Disordered" evidence="14">
    <location>
        <begin position="1"/>
        <end position="36"/>
    </location>
</feature>
<evidence type="ECO:0000256" key="11">
    <source>
        <dbReference type="ARBA" id="ARBA00048048"/>
    </source>
</evidence>
<dbReference type="OrthoDB" id="6781668at2759"/>
<feature type="region of interest" description="Disordered" evidence="14">
    <location>
        <begin position="705"/>
        <end position="729"/>
    </location>
</feature>
<dbReference type="Pfam" id="PF12796">
    <property type="entry name" value="Ank_2"/>
    <property type="match status" value="2"/>
</dbReference>
<evidence type="ECO:0000256" key="13">
    <source>
        <dbReference type="RuleBase" id="RU079119"/>
    </source>
</evidence>
<feature type="repeat" description="ANK" evidence="12">
    <location>
        <begin position="86"/>
        <end position="118"/>
    </location>
</feature>
<feature type="repeat" description="ANK" evidence="12">
    <location>
        <begin position="219"/>
        <end position="251"/>
    </location>
</feature>
<dbReference type="SUPFAM" id="SSF48403">
    <property type="entry name" value="Ankyrin repeat"/>
    <property type="match status" value="1"/>
</dbReference>
<accession>A0A8H3FHB5</accession>
<dbReference type="InterPro" id="IPR002110">
    <property type="entry name" value="Ankyrin_rpt"/>
</dbReference>
<proteinExistence type="inferred from homology"/>
<organism evidence="16 17">
    <name type="scientific">Alectoria fallacina</name>
    <dbReference type="NCBI Taxonomy" id="1903189"/>
    <lineage>
        <taxon>Eukaryota</taxon>
        <taxon>Fungi</taxon>
        <taxon>Dikarya</taxon>
        <taxon>Ascomycota</taxon>
        <taxon>Pezizomycotina</taxon>
        <taxon>Lecanoromycetes</taxon>
        <taxon>OSLEUM clade</taxon>
        <taxon>Lecanoromycetidae</taxon>
        <taxon>Lecanorales</taxon>
        <taxon>Lecanorineae</taxon>
        <taxon>Parmeliaceae</taxon>
        <taxon>Alectoria</taxon>
    </lineage>
</organism>
<comment type="caution">
    <text evidence="16">The sequence shown here is derived from an EMBL/GenBank/DDBJ whole genome shotgun (WGS) entry which is preliminary data.</text>
</comment>
<comment type="catalytic activity">
    <reaction evidence="11 13">
        <text>L-cysteinyl-[protein] + hexadecanoyl-CoA = S-hexadecanoyl-L-cysteinyl-[protein] + CoA</text>
        <dbReference type="Rhea" id="RHEA:36683"/>
        <dbReference type="Rhea" id="RHEA-COMP:10131"/>
        <dbReference type="Rhea" id="RHEA-COMP:11032"/>
        <dbReference type="ChEBI" id="CHEBI:29950"/>
        <dbReference type="ChEBI" id="CHEBI:57287"/>
        <dbReference type="ChEBI" id="CHEBI:57379"/>
        <dbReference type="ChEBI" id="CHEBI:74151"/>
        <dbReference type="EC" id="2.3.1.225"/>
    </reaction>
</comment>
<evidence type="ECO:0000256" key="3">
    <source>
        <dbReference type="ARBA" id="ARBA00010104"/>
    </source>
</evidence>
<dbReference type="GO" id="GO:0031901">
    <property type="term" value="C:early endosome membrane"/>
    <property type="evidence" value="ECO:0007669"/>
    <property type="project" value="UniProtKB-SubCell"/>
</dbReference>
<keyword evidence="17" id="KW-1185">Reference proteome</keyword>
<keyword evidence="9" id="KW-0564">Palmitate</keyword>
<feature type="transmembrane region" description="Helical" evidence="13">
    <location>
        <begin position="539"/>
        <end position="560"/>
    </location>
</feature>
<keyword evidence="10" id="KW-0449">Lipoprotein</keyword>
<keyword evidence="13" id="KW-0808">Transferase</keyword>
<evidence type="ECO:0000256" key="9">
    <source>
        <dbReference type="ARBA" id="ARBA00023139"/>
    </source>
</evidence>
<evidence type="ECO:0000259" key="15">
    <source>
        <dbReference type="Pfam" id="PF01529"/>
    </source>
</evidence>
<dbReference type="PROSITE" id="PS50216">
    <property type="entry name" value="DHHC"/>
    <property type="match status" value="1"/>
</dbReference>
<comment type="subcellular location">
    <subcellularLocation>
        <location evidence="2">Early endosome membrane</location>
        <topology evidence="2">Multi-pass membrane protein</topology>
    </subcellularLocation>
</comment>
<evidence type="ECO:0000256" key="2">
    <source>
        <dbReference type="ARBA" id="ARBA00004520"/>
    </source>
</evidence>
<feature type="transmembrane region" description="Helical" evidence="13">
    <location>
        <begin position="392"/>
        <end position="411"/>
    </location>
</feature>
<dbReference type="GO" id="GO:0019706">
    <property type="term" value="F:protein-cysteine S-palmitoyltransferase activity"/>
    <property type="evidence" value="ECO:0007669"/>
    <property type="project" value="UniProtKB-EC"/>
</dbReference>
<evidence type="ECO:0000256" key="8">
    <source>
        <dbReference type="ARBA" id="ARBA00023136"/>
    </source>
</evidence>
<feature type="transmembrane region" description="Helical" evidence="13">
    <location>
        <begin position="360"/>
        <end position="380"/>
    </location>
</feature>
<comment type="function">
    <text evidence="1">Palmitoyltransferase specific for casein kinase 1.</text>
</comment>
<dbReference type="PROSITE" id="PS50297">
    <property type="entry name" value="ANK_REP_REGION"/>
    <property type="match status" value="2"/>
</dbReference>
<gene>
    <name evidence="16" type="primary">AKR1</name>
    <name evidence="16" type="ORF">ALECFALPRED_002801</name>
</gene>
<dbReference type="AlphaFoldDB" id="A0A8H3FHB5"/>
<dbReference type="Pfam" id="PF00023">
    <property type="entry name" value="Ank"/>
    <property type="match status" value="1"/>
</dbReference>
<keyword evidence="5" id="KW-0677">Repeat</keyword>
<keyword evidence="6 13" id="KW-1133">Transmembrane helix</keyword>
<evidence type="ECO:0000256" key="10">
    <source>
        <dbReference type="ARBA" id="ARBA00023288"/>
    </source>
</evidence>
<keyword evidence="8 13" id="KW-0472">Membrane</keyword>
<reference evidence="16" key="1">
    <citation type="submission" date="2021-03" db="EMBL/GenBank/DDBJ databases">
        <authorList>
            <person name="Tagirdzhanova G."/>
        </authorList>
    </citation>
    <scope>NUCLEOTIDE SEQUENCE</scope>
</reference>
<dbReference type="PROSITE" id="PS50088">
    <property type="entry name" value="ANK_REPEAT"/>
    <property type="match status" value="3"/>
</dbReference>
<dbReference type="InterPro" id="IPR001594">
    <property type="entry name" value="Palmitoyltrfase_DHHC"/>
</dbReference>
<dbReference type="PANTHER" id="PTHR24161">
    <property type="entry name" value="ANK_REP_REGION DOMAIN-CONTAINING PROTEIN-RELATED"/>
    <property type="match status" value="1"/>
</dbReference>
<dbReference type="EC" id="2.3.1.225" evidence="13"/>
<evidence type="ECO:0000256" key="14">
    <source>
        <dbReference type="SAM" id="MobiDB-lite"/>
    </source>
</evidence>
<evidence type="ECO:0000313" key="17">
    <source>
        <dbReference type="Proteomes" id="UP000664203"/>
    </source>
</evidence>
<evidence type="ECO:0000256" key="7">
    <source>
        <dbReference type="ARBA" id="ARBA00023043"/>
    </source>
</evidence>
<keyword evidence="13" id="KW-0012">Acyltransferase</keyword>
<dbReference type="Pfam" id="PF01529">
    <property type="entry name" value="DHHC"/>
    <property type="match status" value="1"/>
</dbReference>
<evidence type="ECO:0000256" key="1">
    <source>
        <dbReference type="ARBA" id="ARBA00002100"/>
    </source>
</evidence>
<keyword evidence="7 12" id="KW-0040">ANK repeat</keyword>
<comment type="similarity">
    <text evidence="3">Belongs to the DHHC palmitoyltransferase family. AKR/ZDHHC17 subfamily.</text>
</comment>
<dbReference type="InterPro" id="IPR036770">
    <property type="entry name" value="Ankyrin_rpt-contain_sf"/>
</dbReference>
<evidence type="ECO:0000256" key="4">
    <source>
        <dbReference type="ARBA" id="ARBA00022692"/>
    </source>
</evidence>
<evidence type="ECO:0000256" key="6">
    <source>
        <dbReference type="ARBA" id="ARBA00022989"/>
    </source>
</evidence>
<evidence type="ECO:0000256" key="5">
    <source>
        <dbReference type="ARBA" id="ARBA00022737"/>
    </source>
</evidence>
<feature type="transmembrane region" description="Helical" evidence="13">
    <location>
        <begin position="490"/>
        <end position="512"/>
    </location>
</feature>
<evidence type="ECO:0000313" key="16">
    <source>
        <dbReference type="EMBL" id="CAF9924604.1"/>
    </source>
</evidence>
<dbReference type="Gene3D" id="1.25.40.20">
    <property type="entry name" value="Ankyrin repeat-containing domain"/>
    <property type="match status" value="1"/>
</dbReference>
<dbReference type="SMART" id="SM00248">
    <property type="entry name" value="ANK"/>
    <property type="match status" value="5"/>
</dbReference>
<name>A0A8H3FHB5_9LECA</name>
<feature type="domain" description="Palmitoyltransferase DHHC" evidence="15">
    <location>
        <begin position="441"/>
        <end position="576"/>
    </location>
</feature>
<sequence length="729" mass="81117">MNTPSTSSEAPRGPAPTAPALANGKASAAPPKITGENTVELDKMVPPEDKLPLHEDIMQLARLGEIGPIQTLLETGKFNARYKDQEGITPLHWAAINNHYALCKFLVESGAEVNAKGGESVATPAMWAAQRCHLYVVNLLLENGSDPLLTDGQGYNMLHLATFDGNVFLLLILLHQNIPIDGPDPSGHTCLMWAAYKGYPACVNLFLQWGASVNGADENGFTALHWALVKGNPACIQKLIEHGSDRFIETNDGKPPATVAREMNSRGAWHRALKESGFNSDGTSKQFPLPYASLIRSRVFLNKSFFLFPFLQMFIIFSVLSGMPIFAAVPVTIFMVYSLQWAAQQVLQWAPSDMQHLQRTPYLAGVFAATLFWVGVRWFTTVLFTTYSSHPVFNLLFTISYGLCAYFYTYSMIEDPGYVPKLGSRAQQKAVIDELLSLWKFDDQNFCVSCMVRRPLRSKHCKRCSRCVAKHDHHCPWIHNCVGANNQRHFLVYVIALEAGMLLFIRLAVYHIQDLPQPKSSQCNILSESICRYILRDTFTVIVTMWTFLQLMWVTMLLAVQMVQVARAQTTYESMRGHMHHGTEASQAITSALTTGTTSMEGAQLSNAGMGPNPALPSGRHQHEGYFSQWKKLLGLDTFVATAIGGSEGGTGLRRGGNPYSRGILMNCKDFWCDPAPYFGKRETGAAMLDGEVVNYTRMYETPPRMKLRRPRQDENGSMYHSVGSEDTV</sequence>
<evidence type="ECO:0000256" key="12">
    <source>
        <dbReference type="PROSITE-ProRule" id="PRU00023"/>
    </source>
</evidence>
<feature type="transmembrane region" description="Helical" evidence="13">
    <location>
        <begin position="306"/>
        <end position="339"/>
    </location>
</feature>
<dbReference type="Proteomes" id="UP000664203">
    <property type="component" value="Unassembled WGS sequence"/>
</dbReference>
<dbReference type="EMBL" id="CAJPDR010000192">
    <property type="protein sequence ID" value="CAF9924604.1"/>
    <property type="molecule type" value="Genomic_DNA"/>
</dbReference>
<protein>
    <recommendedName>
        <fullName evidence="13">Palmitoyltransferase</fullName>
        <ecNumber evidence="13">2.3.1.225</ecNumber>
    </recommendedName>
</protein>
<keyword evidence="4 13" id="KW-0812">Transmembrane</keyword>